<organism evidence="1 2">
    <name type="scientific">Drosophila willistoni</name>
    <name type="common">Fruit fly</name>
    <dbReference type="NCBI Taxonomy" id="7260"/>
    <lineage>
        <taxon>Eukaryota</taxon>
        <taxon>Metazoa</taxon>
        <taxon>Ecdysozoa</taxon>
        <taxon>Arthropoda</taxon>
        <taxon>Hexapoda</taxon>
        <taxon>Insecta</taxon>
        <taxon>Pterygota</taxon>
        <taxon>Neoptera</taxon>
        <taxon>Endopterygota</taxon>
        <taxon>Diptera</taxon>
        <taxon>Brachycera</taxon>
        <taxon>Muscomorpha</taxon>
        <taxon>Ephydroidea</taxon>
        <taxon>Drosophilidae</taxon>
        <taxon>Drosophila</taxon>
        <taxon>Sophophora</taxon>
    </lineage>
</organism>
<name>A0A0Q9WV39_DROWI</name>
<evidence type="ECO:0000313" key="1">
    <source>
        <dbReference type="EMBL" id="KRF99868.1"/>
    </source>
</evidence>
<evidence type="ECO:0000313" key="2">
    <source>
        <dbReference type="Proteomes" id="UP000007798"/>
    </source>
</evidence>
<accession>A0A0Q9WV39</accession>
<protein>
    <submittedName>
        <fullName evidence="1">Uncharacterized protein</fullName>
    </submittedName>
</protein>
<keyword evidence="2" id="KW-1185">Reference proteome</keyword>
<dbReference type="OrthoDB" id="7832814at2759"/>
<dbReference type="Proteomes" id="UP000007798">
    <property type="component" value="Unassembled WGS sequence"/>
</dbReference>
<reference evidence="1 2" key="1">
    <citation type="journal article" date="2007" name="Nature">
        <title>Evolution of genes and genomes on the Drosophila phylogeny.</title>
        <authorList>
            <consortium name="Drosophila 12 Genomes Consortium"/>
            <person name="Clark A.G."/>
            <person name="Eisen M.B."/>
            <person name="Smith D.R."/>
            <person name="Bergman C.M."/>
            <person name="Oliver B."/>
            <person name="Markow T.A."/>
            <person name="Kaufman T.C."/>
            <person name="Kellis M."/>
            <person name="Gelbart W."/>
            <person name="Iyer V.N."/>
            <person name="Pollard D.A."/>
            <person name="Sackton T.B."/>
            <person name="Larracuente A.M."/>
            <person name="Singh N.D."/>
            <person name="Abad J.P."/>
            <person name="Abt D.N."/>
            <person name="Adryan B."/>
            <person name="Aguade M."/>
            <person name="Akashi H."/>
            <person name="Anderson W.W."/>
            <person name="Aquadro C.F."/>
            <person name="Ardell D.H."/>
            <person name="Arguello R."/>
            <person name="Artieri C.G."/>
            <person name="Barbash D.A."/>
            <person name="Barker D."/>
            <person name="Barsanti P."/>
            <person name="Batterham P."/>
            <person name="Batzoglou S."/>
            <person name="Begun D."/>
            <person name="Bhutkar A."/>
            <person name="Blanco E."/>
            <person name="Bosak S.A."/>
            <person name="Bradley R.K."/>
            <person name="Brand A.D."/>
            <person name="Brent M.R."/>
            <person name="Brooks A.N."/>
            <person name="Brown R.H."/>
            <person name="Butlin R.K."/>
            <person name="Caggese C."/>
            <person name="Calvi B.R."/>
            <person name="Bernardo de Carvalho A."/>
            <person name="Caspi A."/>
            <person name="Castrezana S."/>
            <person name="Celniker S.E."/>
            <person name="Chang J.L."/>
            <person name="Chapple C."/>
            <person name="Chatterji S."/>
            <person name="Chinwalla A."/>
            <person name="Civetta A."/>
            <person name="Clifton S.W."/>
            <person name="Comeron J.M."/>
            <person name="Costello J.C."/>
            <person name="Coyne J.A."/>
            <person name="Daub J."/>
            <person name="David R.G."/>
            <person name="Delcher A.L."/>
            <person name="Delehaunty K."/>
            <person name="Do C.B."/>
            <person name="Ebling H."/>
            <person name="Edwards K."/>
            <person name="Eickbush T."/>
            <person name="Evans J.D."/>
            <person name="Filipski A."/>
            <person name="Findeiss S."/>
            <person name="Freyhult E."/>
            <person name="Fulton L."/>
            <person name="Fulton R."/>
            <person name="Garcia A.C."/>
            <person name="Gardiner A."/>
            <person name="Garfield D.A."/>
            <person name="Garvin B.E."/>
            <person name="Gibson G."/>
            <person name="Gilbert D."/>
            <person name="Gnerre S."/>
            <person name="Godfrey J."/>
            <person name="Good R."/>
            <person name="Gotea V."/>
            <person name="Gravely B."/>
            <person name="Greenberg A.J."/>
            <person name="Griffiths-Jones S."/>
            <person name="Gross S."/>
            <person name="Guigo R."/>
            <person name="Gustafson E.A."/>
            <person name="Haerty W."/>
            <person name="Hahn M.W."/>
            <person name="Halligan D.L."/>
            <person name="Halpern A.L."/>
            <person name="Halter G.M."/>
            <person name="Han M.V."/>
            <person name="Heger A."/>
            <person name="Hillier L."/>
            <person name="Hinrichs A.S."/>
            <person name="Holmes I."/>
            <person name="Hoskins R.A."/>
            <person name="Hubisz M.J."/>
            <person name="Hultmark D."/>
            <person name="Huntley M.A."/>
            <person name="Jaffe D.B."/>
            <person name="Jagadeeshan S."/>
            <person name="Jeck W.R."/>
            <person name="Johnson J."/>
            <person name="Jones C.D."/>
            <person name="Jordan W.C."/>
            <person name="Karpen G.H."/>
            <person name="Kataoka E."/>
            <person name="Keightley P.D."/>
            <person name="Kheradpour P."/>
            <person name="Kirkness E.F."/>
            <person name="Koerich L.B."/>
            <person name="Kristiansen K."/>
            <person name="Kudrna D."/>
            <person name="Kulathinal R.J."/>
            <person name="Kumar S."/>
            <person name="Kwok R."/>
            <person name="Lander E."/>
            <person name="Langley C.H."/>
            <person name="Lapoint R."/>
            <person name="Lazzaro B.P."/>
            <person name="Lee S.J."/>
            <person name="Levesque L."/>
            <person name="Li R."/>
            <person name="Lin C.F."/>
            <person name="Lin M.F."/>
            <person name="Lindblad-Toh K."/>
            <person name="Llopart A."/>
            <person name="Long M."/>
            <person name="Low L."/>
            <person name="Lozovsky E."/>
            <person name="Lu J."/>
            <person name="Luo M."/>
            <person name="Machado C.A."/>
            <person name="Makalowski W."/>
            <person name="Marzo M."/>
            <person name="Matsuda M."/>
            <person name="Matzkin L."/>
            <person name="McAllister B."/>
            <person name="McBride C.S."/>
            <person name="McKernan B."/>
            <person name="McKernan K."/>
            <person name="Mendez-Lago M."/>
            <person name="Minx P."/>
            <person name="Mollenhauer M.U."/>
            <person name="Montooth K."/>
            <person name="Mount S.M."/>
            <person name="Mu X."/>
            <person name="Myers E."/>
            <person name="Negre B."/>
            <person name="Newfeld S."/>
            <person name="Nielsen R."/>
            <person name="Noor M.A."/>
            <person name="O'Grady P."/>
            <person name="Pachter L."/>
            <person name="Papaceit M."/>
            <person name="Parisi M.J."/>
            <person name="Parisi M."/>
            <person name="Parts L."/>
            <person name="Pedersen J.S."/>
            <person name="Pesole G."/>
            <person name="Phillippy A.M."/>
            <person name="Ponting C.P."/>
            <person name="Pop M."/>
            <person name="Porcelli D."/>
            <person name="Powell J.R."/>
            <person name="Prohaska S."/>
            <person name="Pruitt K."/>
            <person name="Puig M."/>
            <person name="Quesneville H."/>
            <person name="Ram K.R."/>
            <person name="Rand D."/>
            <person name="Rasmussen M.D."/>
            <person name="Reed L.K."/>
            <person name="Reenan R."/>
            <person name="Reily A."/>
            <person name="Remington K.A."/>
            <person name="Rieger T.T."/>
            <person name="Ritchie M.G."/>
            <person name="Robin C."/>
            <person name="Rogers Y.H."/>
            <person name="Rohde C."/>
            <person name="Rozas J."/>
            <person name="Rubenfield M.J."/>
            <person name="Ruiz A."/>
            <person name="Russo S."/>
            <person name="Salzberg S.L."/>
            <person name="Sanchez-Gracia A."/>
            <person name="Saranga D.J."/>
            <person name="Sato H."/>
            <person name="Schaeffer S.W."/>
            <person name="Schatz M.C."/>
            <person name="Schlenke T."/>
            <person name="Schwartz R."/>
            <person name="Segarra C."/>
            <person name="Singh R.S."/>
            <person name="Sirot L."/>
            <person name="Sirota M."/>
            <person name="Sisneros N.B."/>
            <person name="Smith C.D."/>
            <person name="Smith T.F."/>
            <person name="Spieth J."/>
            <person name="Stage D.E."/>
            <person name="Stark A."/>
            <person name="Stephan W."/>
            <person name="Strausberg R.L."/>
            <person name="Strempel S."/>
            <person name="Sturgill D."/>
            <person name="Sutton G."/>
            <person name="Sutton G.G."/>
            <person name="Tao W."/>
            <person name="Teichmann S."/>
            <person name="Tobari Y.N."/>
            <person name="Tomimura Y."/>
            <person name="Tsolas J.M."/>
            <person name="Valente V.L."/>
            <person name="Venter E."/>
            <person name="Venter J.C."/>
            <person name="Vicario S."/>
            <person name="Vieira F.G."/>
            <person name="Vilella A.J."/>
            <person name="Villasante A."/>
            <person name="Walenz B."/>
            <person name="Wang J."/>
            <person name="Wasserman M."/>
            <person name="Watts T."/>
            <person name="Wilson D."/>
            <person name="Wilson R.K."/>
            <person name="Wing R.A."/>
            <person name="Wolfner M.F."/>
            <person name="Wong A."/>
            <person name="Wong G.K."/>
            <person name="Wu C.I."/>
            <person name="Wu G."/>
            <person name="Yamamoto D."/>
            <person name="Yang H.P."/>
            <person name="Yang S.P."/>
            <person name="Yorke J.A."/>
            <person name="Yoshida K."/>
            <person name="Zdobnov E."/>
            <person name="Zhang P."/>
            <person name="Zhang Y."/>
            <person name="Zimin A.V."/>
            <person name="Baldwin J."/>
            <person name="Abdouelleil A."/>
            <person name="Abdulkadir J."/>
            <person name="Abebe A."/>
            <person name="Abera B."/>
            <person name="Abreu J."/>
            <person name="Acer S.C."/>
            <person name="Aftuck L."/>
            <person name="Alexander A."/>
            <person name="An P."/>
            <person name="Anderson E."/>
            <person name="Anderson S."/>
            <person name="Arachi H."/>
            <person name="Azer M."/>
            <person name="Bachantsang P."/>
            <person name="Barry A."/>
            <person name="Bayul T."/>
            <person name="Berlin A."/>
            <person name="Bessette D."/>
            <person name="Bloom T."/>
            <person name="Blye J."/>
            <person name="Boguslavskiy L."/>
            <person name="Bonnet C."/>
            <person name="Boukhgalter B."/>
            <person name="Bourzgui I."/>
            <person name="Brown A."/>
            <person name="Cahill P."/>
            <person name="Channer S."/>
            <person name="Cheshatsang Y."/>
            <person name="Chuda L."/>
            <person name="Citroen M."/>
            <person name="Collymore A."/>
            <person name="Cooke P."/>
            <person name="Costello M."/>
            <person name="D'Aco K."/>
            <person name="Daza R."/>
            <person name="De Haan G."/>
            <person name="DeGray S."/>
            <person name="DeMaso C."/>
            <person name="Dhargay N."/>
            <person name="Dooley K."/>
            <person name="Dooley E."/>
            <person name="Doricent M."/>
            <person name="Dorje P."/>
            <person name="Dorjee K."/>
            <person name="Dupes A."/>
            <person name="Elong R."/>
            <person name="Falk J."/>
            <person name="Farina A."/>
            <person name="Faro S."/>
            <person name="Ferguson D."/>
            <person name="Fisher S."/>
            <person name="Foley C.D."/>
            <person name="Franke A."/>
            <person name="Friedrich D."/>
            <person name="Gadbois L."/>
            <person name="Gearin G."/>
            <person name="Gearin C.R."/>
            <person name="Giannoukos G."/>
            <person name="Goode T."/>
            <person name="Graham J."/>
            <person name="Grandbois E."/>
            <person name="Grewal S."/>
            <person name="Gyaltsen K."/>
            <person name="Hafez N."/>
            <person name="Hagos B."/>
            <person name="Hall J."/>
            <person name="Henson C."/>
            <person name="Hollinger A."/>
            <person name="Honan T."/>
            <person name="Huard M.D."/>
            <person name="Hughes L."/>
            <person name="Hurhula B."/>
            <person name="Husby M.E."/>
            <person name="Kamat A."/>
            <person name="Kanga B."/>
            <person name="Kashin S."/>
            <person name="Khazanovich D."/>
            <person name="Kisner P."/>
            <person name="Lance K."/>
            <person name="Lara M."/>
            <person name="Lee W."/>
            <person name="Lennon N."/>
            <person name="Letendre F."/>
            <person name="LeVine R."/>
            <person name="Lipovsky A."/>
            <person name="Liu X."/>
            <person name="Liu J."/>
            <person name="Liu S."/>
            <person name="Lokyitsang T."/>
            <person name="Lokyitsang Y."/>
            <person name="Lubonja R."/>
            <person name="Lui A."/>
            <person name="MacDonald P."/>
            <person name="Magnisalis V."/>
            <person name="Maru K."/>
            <person name="Matthews C."/>
            <person name="McCusker W."/>
            <person name="McDonough S."/>
            <person name="Mehta T."/>
            <person name="Meldrim J."/>
            <person name="Meneus L."/>
            <person name="Mihai O."/>
            <person name="Mihalev A."/>
            <person name="Mihova T."/>
            <person name="Mittelman R."/>
            <person name="Mlenga V."/>
            <person name="Montmayeur A."/>
            <person name="Mulrain L."/>
            <person name="Navidi A."/>
            <person name="Naylor J."/>
            <person name="Negash T."/>
            <person name="Nguyen T."/>
            <person name="Nguyen N."/>
            <person name="Nicol R."/>
            <person name="Norbu C."/>
            <person name="Norbu N."/>
            <person name="Novod N."/>
            <person name="O'Neill B."/>
            <person name="Osman S."/>
            <person name="Markiewicz E."/>
            <person name="Oyono O.L."/>
            <person name="Patti C."/>
            <person name="Phunkhang P."/>
            <person name="Pierre F."/>
            <person name="Priest M."/>
            <person name="Raghuraman S."/>
            <person name="Rege F."/>
            <person name="Reyes R."/>
            <person name="Rise C."/>
            <person name="Rogov P."/>
            <person name="Ross K."/>
            <person name="Ryan E."/>
            <person name="Settipalli S."/>
            <person name="Shea T."/>
            <person name="Sherpa N."/>
            <person name="Shi L."/>
            <person name="Shih D."/>
            <person name="Sparrow T."/>
            <person name="Spaulding J."/>
            <person name="Stalker J."/>
            <person name="Stange-Thomann N."/>
            <person name="Stavropoulos S."/>
            <person name="Stone C."/>
            <person name="Strader C."/>
            <person name="Tesfaye S."/>
            <person name="Thomson T."/>
            <person name="Thoulutsang Y."/>
            <person name="Thoulutsang D."/>
            <person name="Topham K."/>
            <person name="Topping I."/>
            <person name="Tsamla T."/>
            <person name="Vassiliev H."/>
            <person name="Vo A."/>
            <person name="Wangchuk T."/>
            <person name="Wangdi T."/>
            <person name="Weiand M."/>
            <person name="Wilkinson J."/>
            <person name="Wilson A."/>
            <person name="Yadav S."/>
            <person name="Young G."/>
            <person name="Yu Q."/>
            <person name="Zembek L."/>
            <person name="Zhong D."/>
            <person name="Zimmer A."/>
            <person name="Zwirko Z."/>
            <person name="Jaffe D.B."/>
            <person name="Alvarez P."/>
            <person name="Brockman W."/>
            <person name="Butler J."/>
            <person name="Chin C."/>
            <person name="Gnerre S."/>
            <person name="Grabherr M."/>
            <person name="Kleber M."/>
            <person name="Mauceli E."/>
            <person name="MacCallum I."/>
        </authorList>
    </citation>
    <scope>NUCLEOTIDE SEQUENCE [LARGE SCALE GENOMIC DNA]</scope>
    <source>
        <strain evidence="2">Tucson 14030-0811.24</strain>
    </source>
</reference>
<proteinExistence type="predicted"/>
<dbReference type="AlphaFoldDB" id="A0A0Q9WV39"/>
<dbReference type="InParanoid" id="A0A0Q9WV39"/>
<gene>
    <name evidence="1" type="primary">Dwil\GK27161</name>
    <name evidence="1" type="ORF">Dwil_GK27161</name>
</gene>
<dbReference type="EMBL" id="CH964272">
    <property type="protein sequence ID" value="KRF99868.1"/>
    <property type="molecule type" value="Genomic_DNA"/>
</dbReference>
<sequence length="51" mass="5905">MPSRRSTSVPLTYLKWRPVLWLSMQCVYFMLVVKLSQKALEMASKSGIETL</sequence>